<proteinExistence type="inferred from homology"/>
<dbReference type="Proteomes" id="UP000291562">
    <property type="component" value="Chromosome"/>
</dbReference>
<dbReference type="GO" id="GO:0010038">
    <property type="term" value="P:response to metal ion"/>
    <property type="evidence" value="ECO:0007669"/>
    <property type="project" value="InterPro"/>
</dbReference>
<evidence type="ECO:0000313" key="3">
    <source>
        <dbReference type="Proteomes" id="UP000291562"/>
    </source>
</evidence>
<dbReference type="PANTHER" id="PTHR23419:SF8">
    <property type="entry name" value="FI09726P"/>
    <property type="match status" value="1"/>
</dbReference>
<evidence type="ECO:0000313" key="2">
    <source>
        <dbReference type="EMBL" id="QBB72083.1"/>
    </source>
</evidence>
<gene>
    <name evidence="2" type="ORF">ELE36_17865</name>
</gene>
<sequence length="153" mass="17102">MLWLLLQLSCKLSVRFLKRESFAGFATAPKKAGSARISHQDFGQSFRLVILLILTTCPNQESAEHISHTLVSEGLAACVNRITGVQSTYRWHGKVQTDSEILLLIKTTQGHYAEVQARIVALHPYELPEVIAVEAAAGLDRYLAWIENETRLD</sequence>
<organism evidence="2 3">
    <name type="scientific">Pseudolysobacter antarcticus</name>
    <dbReference type="NCBI Taxonomy" id="2511995"/>
    <lineage>
        <taxon>Bacteria</taxon>
        <taxon>Pseudomonadati</taxon>
        <taxon>Pseudomonadota</taxon>
        <taxon>Gammaproteobacteria</taxon>
        <taxon>Lysobacterales</taxon>
        <taxon>Rhodanobacteraceae</taxon>
        <taxon>Pseudolysobacter</taxon>
    </lineage>
</organism>
<keyword evidence="3" id="KW-1185">Reference proteome</keyword>
<dbReference type="Pfam" id="PF03091">
    <property type="entry name" value="CutA1"/>
    <property type="match status" value="1"/>
</dbReference>
<comment type="similarity">
    <text evidence="1">Belongs to the CutA family.</text>
</comment>
<dbReference type="SUPFAM" id="SSF54913">
    <property type="entry name" value="GlnB-like"/>
    <property type="match status" value="1"/>
</dbReference>
<reference evidence="2 3" key="1">
    <citation type="submission" date="2019-01" db="EMBL/GenBank/DDBJ databases">
        <title>Pseudolysobacter antarctica gen. nov., sp. nov., isolated from Fildes Peninsula, Antarctica.</title>
        <authorList>
            <person name="Wei Z."/>
            <person name="Peng F."/>
        </authorList>
    </citation>
    <scope>NUCLEOTIDE SEQUENCE [LARGE SCALE GENOMIC DNA]</scope>
    <source>
        <strain evidence="2 3">AQ6-296</strain>
    </source>
</reference>
<evidence type="ECO:0000256" key="1">
    <source>
        <dbReference type="ARBA" id="ARBA00010169"/>
    </source>
</evidence>
<dbReference type="Gene3D" id="3.30.70.120">
    <property type="match status" value="1"/>
</dbReference>
<dbReference type="KEGG" id="xbc:ELE36_17865"/>
<accession>A0A411HNM2</accession>
<dbReference type="OrthoDB" id="37622at2"/>
<dbReference type="EMBL" id="CP035704">
    <property type="protein sequence ID" value="QBB72083.1"/>
    <property type="molecule type" value="Genomic_DNA"/>
</dbReference>
<dbReference type="InterPro" id="IPR004323">
    <property type="entry name" value="Ion_tolerance_CutA"/>
</dbReference>
<dbReference type="GO" id="GO:0005507">
    <property type="term" value="F:copper ion binding"/>
    <property type="evidence" value="ECO:0007669"/>
    <property type="project" value="TreeGrafter"/>
</dbReference>
<dbReference type="InterPro" id="IPR011322">
    <property type="entry name" value="N-reg_PII-like_a/b"/>
</dbReference>
<dbReference type="InterPro" id="IPR015867">
    <property type="entry name" value="N-reg_PII/ATP_PRibTrfase_C"/>
</dbReference>
<dbReference type="AlphaFoldDB" id="A0A411HNM2"/>
<protein>
    <submittedName>
        <fullName evidence="2">Divalent-cation tolerance protein CutA</fullName>
    </submittedName>
</protein>
<name>A0A411HNM2_9GAMM</name>
<dbReference type="PANTHER" id="PTHR23419">
    <property type="entry name" value="DIVALENT CATION TOLERANCE CUTA-RELATED"/>
    <property type="match status" value="1"/>
</dbReference>